<organism evidence="2 3">
    <name type="scientific">Marinobacterium sediminicola</name>
    <dbReference type="NCBI Taxonomy" id="518898"/>
    <lineage>
        <taxon>Bacteria</taxon>
        <taxon>Pseudomonadati</taxon>
        <taxon>Pseudomonadota</taxon>
        <taxon>Gammaproteobacteria</taxon>
        <taxon>Oceanospirillales</taxon>
        <taxon>Oceanospirillaceae</taxon>
        <taxon>Marinobacterium</taxon>
    </lineage>
</organism>
<dbReference type="SUPFAM" id="SSF46785">
    <property type="entry name" value="Winged helix' DNA-binding domain"/>
    <property type="match status" value="1"/>
</dbReference>
<keyword evidence="3" id="KW-1185">Reference proteome</keyword>
<evidence type="ECO:0000313" key="2">
    <source>
        <dbReference type="EMBL" id="SMR75356.1"/>
    </source>
</evidence>
<gene>
    <name evidence="2" type="ORF">SAMN04487964_10918</name>
</gene>
<sequence length="172" mass="19750">MSRERVSFTELTDVSQKYWPEASVGVSLIAPAIYRLHEYLNRLARELFKQYNLQSAEFETLCALRNSPEPYRITPTELYRKLLVSSGGMTKILLRLEDKELIERPANLADARSRLVALTPKGKSLIEKVTAQLIEQEAELVARIDQPGQLEQHLLRWLAQIESHQDDKGPHL</sequence>
<feature type="domain" description="HTH marR-type" evidence="1">
    <location>
        <begin position="26"/>
        <end position="163"/>
    </location>
</feature>
<dbReference type="InterPro" id="IPR000835">
    <property type="entry name" value="HTH_MarR-typ"/>
</dbReference>
<dbReference type="PROSITE" id="PS50995">
    <property type="entry name" value="HTH_MARR_2"/>
    <property type="match status" value="1"/>
</dbReference>
<protein>
    <submittedName>
        <fullName evidence="2">DNA-binding transcriptional regulator, MarR family</fullName>
    </submittedName>
</protein>
<dbReference type="GO" id="GO:0003677">
    <property type="term" value="F:DNA binding"/>
    <property type="evidence" value="ECO:0007669"/>
    <property type="project" value="UniProtKB-KW"/>
</dbReference>
<dbReference type="PANTHER" id="PTHR33164">
    <property type="entry name" value="TRANSCRIPTIONAL REGULATOR, MARR FAMILY"/>
    <property type="match status" value="1"/>
</dbReference>
<evidence type="ECO:0000313" key="3">
    <source>
        <dbReference type="Proteomes" id="UP001159257"/>
    </source>
</evidence>
<dbReference type="InterPro" id="IPR036388">
    <property type="entry name" value="WH-like_DNA-bd_sf"/>
</dbReference>
<dbReference type="PRINTS" id="PR00598">
    <property type="entry name" value="HTHMARR"/>
</dbReference>
<name>A0ABY1S181_9GAMM</name>
<dbReference type="Gene3D" id="1.10.10.10">
    <property type="entry name" value="Winged helix-like DNA-binding domain superfamily/Winged helix DNA-binding domain"/>
    <property type="match status" value="1"/>
</dbReference>
<dbReference type="Pfam" id="PF01047">
    <property type="entry name" value="MarR"/>
    <property type="match status" value="1"/>
</dbReference>
<comment type="caution">
    <text evidence="2">The sequence shown here is derived from an EMBL/GenBank/DDBJ whole genome shotgun (WGS) entry which is preliminary data.</text>
</comment>
<dbReference type="InterPro" id="IPR036390">
    <property type="entry name" value="WH_DNA-bd_sf"/>
</dbReference>
<dbReference type="InterPro" id="IPR039422">
    <property type="entry name" value="MarR/SlyA-like"/>
</dbReference>
<evidence type="ECO:0000259" key="1">
    <source>
        <dbReference type="PROSITE" id="PS50995"/>
    </source>
</evidence>
<accession>A0ABY1S181</accession>
<dbReference type="EMBL" id="FXWV01000009">
    <property type="protein sequence ID" value="SMR75356.1"/>
    <property type="molecule type" value="Genomic_DNA"/>
</dbReference>
<dbReference type="PANTHER" id="PTHR33164:SF104">
    <property type="entry name" value="TRANSCRIPTIONAL REGULATORY PROTEIN"/>
    <property type="match status" value="1"/>
</dbReference>
<dbReference type="SMART" id="SM00347">
    <property type="entry name" value="HTH_MARR"/>
    <property type="match status" value="1"/>
</dbReference>
<dbReference type="RefSeq" id="WP_239041411.1">
    <property type="nucleotide sequence ID" value="NZ_BAAAEY010000009.1"/>
</dbReference>
<keyword evidence="2" id="KW-0238">DNA-binding</keyword>
<reference evidence="2 3" key="1">
    <citation type="submission" date="2017-05" db="EMBL/GenBank/DDBJ databases">
        <authorList>
            <person name="Varghese N."/>
            <person name="Submissions S."/>
        </authorList>
    </citation>
    <scope>NUCLEOTIDE SEQUENCE [LARGE SCALE GENOMIC DNA]</scope>
    <source>
        <strain evidence="2 3">CGMCC 1.7287</strain>
    </source>
</reference>
<dbReference type="Proteomes" id="UP001159257">
    <property type="component" value="Unassembled WGS sequence"/>
</dbReference>
<proteinExistence type="predicted"/>